<evidence type="ECO:0000259" key="2">
    <source>
        <dbReference type="Pfam" id="PF07059"/>
    </source>
</evidence>
<evidence type="ECO:0000313" key="3">
    <source>
        <dbReference type="EMBL" id="MBX18345.1"/>
    </source>
</evidence>
<accession>A0A2P2LK48</accession>
<feature type="domain" description="Protein ENHANCED DISEASE RESISTANCE 2 C-terminal" evidence="2">
    <location>
        <begin position="277"/>
        <end position="518"/>
    </location>
</feature>
<feature type="region of interest" description="Disordered" evidence="1">
    <location>
        <begin position="160"/>
        <end position="181"/>
    </location>
</feature>
<proteinExistence type="predicted"/>
<organism evidence="3">
    <name type="scientific">Rhizophora mucronata</name>
    <name type="common">Asiatic mangrove</name>
    <dbReference type="NCBI Taxonomy" id="61149"/>
    <lineage>
        <taxon>Eukaryota</taxon>
        <taxon>Viridiplantae</taxon>
        <taxon>Streptophyta</taxon>
        <taxon>Embryophyta</taxon>
        <taxon>Tracheophyta</taxon>
        <taxon>Spermatophyta</taxon>
        <taxon>Magnoliopsida</taxon>
        <taxon>eudicotyledons</taxon>
        <taxon>Gunneridae</taxon>
        <taxon>Pentapetalae</taxon>
        <taxon>rosids</taxon>
        <taxon>fabids</taxon>
        <taxon>Malpighiales</taxon>
        <taxon>Rhizophoraceae</taxon>
        <taxon>Rhizophora</taxon>
    </lineage>
</organism>
<name>A0A2P2LK48_RHIMU</name>
<dbReference type="Pfam" id="PF07059">
    <property type="entry name" value="EDR2_C"/>
    <property type="match status" value="1"/>
</dbReference>
<sequence>MGGCVSMPPKKVRIHKKRHRIGKRRVKIANSAHEKKRINDSRRVTDFAVSEFVHMDFENGATATCRRSGVSNSTFHLTQLQWHLNQGDSDVICQDEAWFDSVNILESDSDDEFSSVLGDRFSSAGTAIGNVSSGQVLQYESSSHFIDRGCKYGEYHESSVQIDGHRPGKGDDNKRKKLLDHSHGSFKGLKEDRRDSLDHALKSGLPQLVSSVSFNDKILNASGPKMKLAVFRLSFKRRSREGEEITEQCSSKGFLYRPQVGFVVPRSVGEKPTAGCWSEIPPSNFKLRGETYFKDKQKCSAANCSPYTPIGVDLFLCRRKINHIAQYLELPNVKADGKLPALLIVNIQLPTYPAAMFLGDSDGEGISLVLYFKISDNLGMDISSKYQDGIKKLIEDEMERVKGFAKESTVPFRERLKIMTRLVNPEDLNLSSAEKKLVNAYNEKPVLSRPQHEFYKGPNYFEIDLDIHRFSYIARKGLESFRDRLKHGILDLGLTIQAQRQEELPEQVLCCLRLNKIDFVDHGQIPTLMTLDDD</sequence>
<dbReference type="AlphaFoldDB" id="A0A2P2LK48"/>
<dbReference type="PANTHER" id="PTHR31558:SF16">
    <property type="entry name" value="FAMILY PROTEIN, PUTATIVE (DUF1336)-RELATED"/>
    <property type="match status" value="1"/>
</dbReference>
<evidence type="ECO:0000256" key="1">
    <source>
        <dbReference type="SAM" id="MobiDB-lite"/>
    </source>
</evidence>
<dbReference type="EMBL" id="GGEC01037861">
    <property type="protein sequence ID" value="MBX18345.1"/>
    <property type="molecule type" value="Transcribed_RNA"/>
</dbReference>
<reference evidence="3" key="1">
    <citation type="submission" date="2018-02" db="EMBL/GenBank/DDBJ databases">
        <title>Rhizophora mucronata_Transcriptome.</title>
        <authorList>
            <person name="Meera S.P."/>
            <person name="Sreeshan A."/>
            <person name="Augustine A."/>
        </authorList>
    </citation>
    <scope>NUCLEOTIDE SEQUENCE</scope>
    <source>
        <tissue evidence="3">Leaf</tissue>
    </source>
</reference>
<protein>
    <recommendedName>
        <fullName evidence="2">Protein ENHANCED DISEASE RESISTANCE 2 C-terminal domain-containing protein</fullName>
    </recommendedName>
</protein>
<dbReference type="PANTHER" id="PTHR31558">
    <property type="entry name" value="CW14 PROTEIN"/>
    <property type="match status" value="1"/>
</dbReference>
<dbReference type="InterPro" id="IPR009769">
    <property type="entry name" value="EDR2_C"/>
</dbReference>